<comment type="similarity">
    <text evidence="2 10">Belongs to the RNA methyltransferase RsmE family.</text>
</comment>
<evidence type="ECO:0000256" key="3">
    <source>
        <dbReference type="ARBA" id="ARBA00022490"/>
    </source>
</evidence>
<keyword evidence="6 10" id="KW-0808">Transferase</keyword>
<dbReference type="Pfam" id="PF20260">
    <property type="entry name" value="PUA_4"/>
    <property type="match status" value="1"/>
</dbReference>
<dbReference type="InterPro" id="IPR046886">
    <property type="entry name" value="RsmE_MTase_dom"/>
</dbReference>
<evidence type="ECO:0000256" key="8">
    <source>
        <dbReference type="ARBA" id="ARBA00025699"/>
    </source>
</evidence>
<gene>
    <name evidence="13" type="ORF">CYJ41_07630</name>
</gene>
<dbReference type="PANTHER" id="PTHR30027:SF3">
    <property type="entry name" value="16S RRNA (URACIL(1498)-N(3))-METHYLTRANSFERASE"/>
    <property type="match status" value="1"/>
</dbReference>
<reference evidence="13 14" key="1">
    <citation type="submission" date="2017-12" db="EMBL/GenBank/DDBJ databases">
        <title>Phylogenetic diversity of female urinary microbiome.</title>
        <authorList>
            <person name="Thomas-White K."/>
            <person name="Wolfe A.J."/>
        </authorList>
    </citation>
    <scope>NUCLEOTIDE SEQUENCE [LARGE SCALE GENOMIC DNA]</scope>
    <source>
        <strain evidence="13 14">UMB0112</strain>
    </source>
</reference>
<comment type="function">
    <text evidence="8 10">Specifically methylates the N3 position of the uracil ring of uridine 1498 (m3U1498) in 16S rRNA. Acts on the fully assembled 30S ribosomal subunit.</text>
</comment>
<dbReference type="InterPro" id="IPR046887">
    <property type="entry name" value="RsmE_PUA-like"/>
</dbReference>
<organism evidence="13 14">
    <name type="scientific">Campylobacter ureolyticus</name>
    <dbReference type="NCBI Taxonomy" id="827"/>
    <lineage>
        <taxon>Bacteria</taxon>
        <taxon>Pseudomonadati</taxon>
        <taxon>Campylobacterota</taxon>
        <taxon>Epsilonproteobacteria</taxon>
        <taxon>Campylobacterales</taxon>
        <taxon>Campylobacteraceae</taxon>
        <taxon>Campylobacter</taxon>
    </lineage>
</organism>
<dbReference type="EC" id="2.1.1.193" evidence="10"/>
<dbReference type="SUPFAM" id="SSF75217">
    <property type="entry name" value="alpha/beta knot"/>
    <property type="match status" value="1"/>
</dbReference>
<proteinExistence type="inferred from homology"/>
<dbReference type="PANTHER" id="PTHR30027">
    <property type="entry name" value="RIBOSOMAL RNA SMALL SUBUNIT METHYLTRANSFERASE E"/>
    <property type="match status" value="1"/>
</dbReference>
<evidence type="ECO:0000313" key="14">
    <source>
        <dbReference type="Proteomes" id="UP000234639"/>
    </source>
</evidence>
<dbReference type="GO" id="GO:0070475">
    <property type="term" value="P:rRNA base methylation"/>
    <property type="evidence" value="ECO:0007669"/>
    <property type="project" value="TreeGrafter"/>
</dbReference>
<keyword evidence="7 10" id="KW-0949">S-adenosyl-L-methionine</keyword>
<name>A0A2I1N8Q8_9BACT</name>
<protein>
    <recommendedName>
        <fullName evidence="10">Ribosomal RNA small subunit methyltransferase E</fullName>
        <ecNumber evidence="10">2.1.1.193</ecNumber>
    </recommendedName>
</protein>
<dbReference type="CDD" id="cd18084">
    <property type="entry name" value="RsmE-like"/>
    <property type="match status" value="1"/>
</dbReference>
<evidence type="ECO:0000256" key="4">
    <source>
        <dbReference type="ARBA" id="ARBA00022552"/>
    </source>
</evidence>
<evidence type="ECO:0000256" key="2">
    <source>
        <dbReference type="ARBA" id="ARBA00005528"/>
    </source>
</evidence>
<dbReference type="InterPro" id="IPR029026">
    <property type="entry name" value="tRNA_m1G_MTases_N"/>
</dbReference>
<evidence type="ECO:0000259" key="12">
    <source>
        <dbReference type="Pfam" id="PF20260"/>
    </source>
</evidence>
<dbReference type="GO" id="GO:0070042">
    <property type="term" value="F:rRNA (uridine-N3-)-methyltransferase activity"/>
    <property type="evidence" value="ECO:0007669"/>
    <property type="project" value="TreeGrafter"/>
</dbReference>
<feature type="domain" description="Ribosomal RNA small subunit methyltransferase E PUA-like" evidence="12">
    <location>
        <begin position="18"/>
        <end position="60"/>
    </location>
</feature>
<dbReference type="InterPro" id="IPR006700">
    <property type="entry name" value="RsmE"/>
</dbReference>
<dbReference type="Proteomes" id="UP000234639">
    <property type="component" value="Unassembled WGS sequence"/>
</dbReference>
<evidence type="ECO:0000313" key="13">
    <source>
        <dbReference type="EMBL" id="PKZ28741.1"/>
    </source>
</evidence>
<evidence type="ECO:0000259" key="11">
    <source>
        <dbReference type="Pfam" id="PF04452"/>
    </source>
</evidence>
<keyword evidence="5 10" id="KW-0489">Methyltransferase</keyword>
<dbReference type="InterPro" id="IPR029028">
    <property type="entry name" value="Alpha/beta_knot_MTases"/>
</dbReference>
<dbReference type="AlphaFoldDB" id="A0A2I1N8Q8"/>
<evidence type="ECO:0000256" key="6">
    <source>
        <dbReference type="ARBA" id="ARBA00022679"/>
    </source>
</evidence>
<dbReference type="NCBIfam" id="TIGR00046">
    <property type="entry name" value="RsmE family RNA methyltransferase"/>
    <property type="match status" value="1"/>
</dbReference>
<feature type="domain" description="Ribosomal RNA small subunit methyltransferase E methyltransferase" evidence="11">
    <location>
        <begin position="72"/>
        <end position="212"/>
    </location>
</feature>
<accession>A0A2I1N8Q8</accession>
<comment type="caution">
    <text evidence="13">The sequence shown here is derived from an EMBL/GenBank/DDBJ whole genome shotgun (WGS) entry which is preliminary data.</text>
</comment>
<keyword evidence="4 10" id="KW-0698">rRNA processing</keyword>
<dbReference type="GO" id="GO:0005737">
    <property type="term" value="C:cytoplasm"/>
    <property type="evidence" value="ECO:0007669"/>
    <property type="project" value="UniProtKB-SubCell"/>
</dbReference>
<dbReference type="RefSeq" id="WP_101637653.1">
    <property type="nucleotide sequence ID" value="NZ_JAPXGQ010000011.1"/>
</dbReference>
<dbReference type="Gene3D" id="3.40.1280.10">
    <property type="match status" value="1"/>
</dbReference>
<sequence>MVFLYDKNAGDELLKINDFKHLKARRVQTSQRIDIRNLKDNYNYIYEITEISKKEISLELVFKHSLPKDELFLSIAWAVVDPIVIEKTLPTLNEIGVKKIFFIYTEFSQKNFKLDIERFKRILINSSQQCGRNSIIEFEIYNSFDEFLTKFDNVVLVDFGGEKIQNLNKNKIYFIGPEGGFSENERLKVKDRVGLNSPFILKSNSAVVGIASKILL</sequence>
<keyword evidence="3 10" id="KW-0963">Cytoplasm</keyword>
<evidence type="ECO:0000256" key="9">
    <source>
        <dbReference type="ARBA" id="ARBA00047944"/>
    </source>
</evidence>
<dbReference type="PIRSF" id="PIRSF015601">
    <property type="entry name" value="MTase_slr0722"/>
    <property type="match status" value="1"/>
</dbReference>
<evidence type="ECO:0000256" key="7">
    <source>
        <dbReference type="ARBA" id="ARBA00022691"/>
    </source>
</evidence>
<dbReference type="EMBL" id="PKHU01000007">
    <property type="protein sequence ID" value="PKZ28741.1"/>
    <property type="molecule type" value="Genomic_DNA"/>
</dbReference>
<evidence type="ECO:0000256" key="5">
    <source>
        <dbReference type="ARBA" id="ARBA00022603"/>
    </source>
</evidence>
<dbReference type="Pfam" id="PF04452">
    <property type="entry name" value="Methyltrans_RNA"/>
    <property type="match status" value="1"/>
</dbReference>
<comment type="subcellular location">
    <subcellularLocation>
        <location evidence="1 10">Cytoplasm</location>
    </subcellularLocation>
</comment>
<dbReference type="NCBIfam" id="NF008695">
    <property type="entry name" value="PRK11713.3-3"/>
    <property type="match status" value="1"/>
</dbReference>
<evidence type="ECO:0000256" key="1">
    <source>
        <dbReference type="ARBA" id="ARBA00004496"/>
    </source>
</evidence>
<evidence type="ECO:0000256" key="10">
    <source>
        <dbReference type="PIRNR" id="PIRNR015601"/>
    </source>
</evidence>
<comment type="catalytic activity">
    <reaction evidence="9 10">
        <text>uridine(1498) in 16S rRNA + S-adenosyl-L-methionine = N(3)-methyluridine(1498) in 16S rRNA + S-adenosyl-L-homocysteine + H(+)</text>
        <dbReference type="Rhea" id="RHEA:42920"/>
        <dbReference type="Rhea" id="RHEA-COMP:10283"/>
        <dbReference type="Rhea" id="RHEA-COMP:10284"/>
        <dbReference type="ChEBI" id="CHEBI:15378"/>
        <dbReference type="ChEBI" id="CHEBI:57856"/>
        <dbReference type="ChEBI" id="CHEBI:59789"/>
        <dbReference type="ChEBI" id="CHEBI:65315"/>
        <dbReference type="ChEBI" id="CHEBI:74502"/>
        <dbReference type="EC" id="2.1.1.193"/>
    </reaction>
</comment>